<reference evidence="4 5" key="1">
    <citation type="submission" date="2019-06" db="EMBL/GenBank/DDBJ databases">
        <title>YIM 131921 draft genome.</title>
        <authorList>
            <person name="Jiang L."/>
        </authorList>
    </citation>
    <scope>NUCLEOTIDE SEQUENCE [LARGE SCALE GENOMIC DNA]</scope>
    <source>
        <strain evidence="4 5">YIM 131921</strain>
    </source>
</reference>
<dbReference type="GO" id="GO:0005536">
    <property type="term" value="F:D-glucose binding"/>
    <property type="evidence" value="ECO:0007669"/>
    <property type="project" value="InterPro"/>
</dbReference>
<evidence type="ECO:0000256" key="1">
    <source>
        <dbReference type="ARBA" id="ARBA00022679"/>
    </source>
</evidence>
<dbReference type="Gene3D" id="3.40.367.20">
    <property type="match status" value="1"/>
</dbReference>
<dbReference type="GO" id="GO:0004340">
    <property type="term" value="F:glucokinase activity"/>
    <property type="evidence" value="ECO:0007669"/>
    <property type="project" value="InterPro"/>
</dbReference>
<evidence type="ECO:0000256" key="2">
    <source>
        <dbReference type="ARBA" id="ARBA00022777"/>
    </source>
</evidence>
<dbReference type="RefSeq" id="WP_139076236.1">
    <property type="nucleotide sequence ID" value="NZ_VDFU01000007.1"/>
</dbReference>
<keyword evidence="2 4" id="KW-0418">Kinase</keyword>
<dbReference type="InterPro" id="IPR050201">
    <property type="entry name" value="Bacterial_glucokinase"/>
</dbReference>
<evidence type="ECO:0000313" key="5">
    <source>
        <dbReference type="Proteomes" id="UP000305887"/>
    </source>
</evidence>
<dbReference type="Pfam" id="PF02685">
    <property type="entry name" value="Glucokinase"/>
    <property type="match status" value="1"/>
</dbReference>
<dbReference type="CDD" id="cd24008">
    <property type="entry name" value="ASKHA_NBD_GLK"/>
    <property type="match status" value="1"/>
</dbReference>
<protein>
    <submittedName>
        <fullName evidence="4">Glucokinase</fullName>
    </submittedName>
</protein>
<dbReference type="GO" id="GO:0005524">
    <property type="term" value="F:ATP binding"/>
    <property type="evidence" value="ECO:0007669"/>
    <property type="project" value="InterPro"/>
</dbReference>
<sequence length="329" mass="34109">MSTSTDPLMLVADIGGTNTRVALARGRAVLDGTGRRYSNAEQPSLEAALRQFLSEQGGVRVHAACVAVAGPVKDGRGTLTNLDWAIDKDTLAAATGAEVTAILNDLQAQGHALGFLDPVKTPTIIPFADPNPHAAKLVINVGTGFNIAQVFDTEGGRLVPPAEAGHVTLPVRSEADLRLARFVGAAHGFASVEEVLSGRGIVQVHDWLGQEEADPSVATSAEIMSAIAQGGDSRAVRAGQVFVRTLGAVSGDLALTTLPFGGVWLVGGLARAFAPHLKTFGFVEAFRDKGRFSGFMESFGVGVVEDDNAALTGCASHLVGLLRMGHSPA</sequence>
<dbReference type="Proteomes" id="UP000305887">
    <property type="component" value="Unassembled WGS sequence"/>
</dbReference>
<dbReference type="Gene3D" id="3.30.420.40">
    <property type="match status" value="1"/>
</dbReference>
<name>A0A5C4MZS9_9RHOB</name>
<comment type="caution">
    <text evidence="4">The sequence shown here is derived from an EMBL/GenBank/DDBJ whole genome shotgun (WGS) entry which is preliminary data.</text>
</comment>
<dbReference type="GO" id="GO:0005829">
    <property type="term" value="C:cytosol"/>
    <property type="evidence" value="ECO:0007669"/>
    <property type="project" value="TreeGrafter"/>
</dbReference>
<comment type="similarity">
    <text evidence="3">Belongs to the bacterial glucokinase family.</text>
</comment>
<keyword evidence="1" id="KW-0808">Transferase</keyword>
<gene>
    <name evidence="4" type="ORF">FHG66_08030</name>
</gene>
<dbReference type="OrthoDB" id="9800595at2"/>
<evidence type="ECO:0000256" key="3">
    <source>
        <dbReference type="RuleBase" id="RU004046"/>
    </source>
</evidence>
<dbReference type="PANTHER" id="PTHR47690">
    <property type="entry name" value="GLUCOKINASE"/>
    <property type="match status" value="1"/>
</dbReference>
<dbReference type="GO" id="GO:0006096">
    <property type="term" value="P:glycolytic process"/>
    <property type="evidence" value="ECO:0007669"/>
    <property type="project" value="InterPro"/>
</dbReference>
<proteinExistence type="inferred from homology"/>
<dbReference type="EMBL" id="VDFU01000007">
    <property type="protein sequence ID" value="TNC50440.1"/>
    <property type="molecule type" value="Genomic_DNA"/>
</dbReference>
<organism evidence="4 5">
    <name type="scientific">Rubellimicrobium rubrum</name>
    <dbReference type="NCBI Taxonomy" id="2585369"/>
    <lineage>
        <taxon>Bacteria</taxon>
        <taxon>Pseudomonadati</taxon>
        <taxon>Pseudomonadota</taxon>
        <taxon>Alphaproteobacteria</taxon>
        <taxon>Rhodobacterales</taxon>
        <taxon>Roseobacteraceae</taxon>
        <taxon>Rubellimicrobium</taxon>
    </lineage>
</organism>
<keyword evidence="5" id="KW-1185">Reference proteome</keyword>
<dbReference type="InterPro" id="IPR003836">
    <property type="entry name" value="Glucokinase"/>
</dbReference>
<accession>A0A5C4MZS9</accession>
<dbReference type="SUPFAM" id="SSF53067">
    <property type="entry name" value="Actin-like ATPase domain"/>
    <property type="match status" value="1"/>
</dbReference>
<dbReference type="AlphaFoldDB" id="A0A5C4MZS9"/>
<evidence type="ECO:0000313" key="4">
    <source>
        <dbReference type="EMBL" id="TNC50440.1"/>
    </source>
</evidence>
<dbReference type="InterPro" id="IPR043129">
    <property type="entry name" value="ATPase_NBD"/>
</dbReference>
<dbReference type="PANTHER" id="PTHR47690:SF1">
    <property type="entry name" value="GLUCOKINASE"/>
    <property type="match status" value="1"/>
</dbReference>